<evidence type="ECO:0000256" key="1">
    <source>
        <dbReference type="SAM" id="Phobius"/>
    </source>
</evidence>
<keyword evidence="1" id="KW-0812">Transmembrane</keyword>
<keyword evidence="1" id="KW-0472">Membrane</keyword>
<evidence type="ECO:0000313" key="2">
    <source>
        <dbReference type="EMBL" id="KKO00471.1"/>
    </source>
</evidence>
<feature type="transmembrane region" description="Helical" evidence="1">
    <location>
        <begin position="6"/>
        <end position="25"/>
    </location>
</feature>
<dbReference type="SUPFAM" id="SSF81324">
    <property type="entry name" value="Voltage-gated potassium channels"/>
    <property type="match status" value="1"/>
</dbReference>
<dbReference type="AlphaFoldDB" id="A0A0F9V5G5"/>
<evidence type="ECO:0008006" key="3">
    <source>
        <dbReference type="Google" id="ProtNLM"/>
    </source>
</evidence>
<keyword evidence="1" id="KW-1133">Transmembrane helix</keyword>
<sequence length="327" mass="35375">MDILLYIASATLLAFTLWDVFITVFSTDGAGPFTRFWTRHLWAGLLAVHQRKPIHQVLSLGGPFVLLASILFWYFMIGLAIFMAVAADPGSVVNGTSRLPANLQEKLYFVSTTISSLGYGDWVPSGLPWTLVGTLSTLLATVVLTVSLSYVLSVLGAAIKRRSLAQGVFSMGTSAQGIIDGARLGDPQDTLKNYVLSLSSDIEHVALQHLAYPVLKYFHAASAELSPARAILLLSDSFFVMGVGSERCRPPPGVTRVVQSSIDHFVTFTSTDVVGTKTEGAYPRNLLAAAQSVGVVLSEEEFKQALDGYLPLRRRLVALTHEDGWGV</sequence>
<dbReference type="EMBL" id="LAZR01000040">
    <property type="protein sequence ID" value="KKO00471.1"/>
    <property type="molecule type" value="Genomic_DNA"/>
</dbReference>
<organism evidence="2">
    <name type="scientific">marine sediment metagenome</name>
    <dbReference type="NCBI Taxonomy" id="412755"/>
    <lineage>
        <taxon>unclassified sequences</taxon>
        <taxon>metagenomes</taxon>
        <taxon>ecological metagenomes</taxon>
    </lineage>
</organism>
<comment type="caution">
    <text evidence="2">The sequence shown here is derived from an EMBL/GenBank/DDBJ whole genome shotgun (WGS) entry which is preliminary data.</text>
</comment>
<gene>
    <name evidence="2" type="ORF">LCGC14_0125620</name>
</gene>
<reference evidence="2" key="1">
    <citation type="journal article" date="2015" name="Nature">
        <title>Complex archaea that bridge the gap between prokaryotes and eukaryotes.</title>
        <authorList>
            <person name="Spang A."/>
            <person name="Saw J.H."/>
            <person name="Jorgensen S.L."/>
            <person name="Zaremba-Niedzwiedzka K."/>
            <person name="Martijn J."/>
            <person name="Lind A.E."/>
            <person name="van Eijk R."/>
            <person name="Schleper C."/>
            <person name="Guy L."/>
            <person name="Ettema T.J."/>
        </authorList>
    </citation>
    <scope>NUCLEOTIDE SEQUENCE</scope>
</reference>
<proteinExistence type="predicted"/>
<feature type="transmembrane region" description="Helical" evidence="1">
    <location>
        <begin position="129"/>
        <end position="152"/>
    </location>
</feature>
<feature type="transmembrane region" description="Helical" evidence="1">
    <location>
        <begin position="64"/>
        <end position="87"/>
    </location>
</feature>
<protein>
    <recommendedName>
        <fullName evidence="3">Potassium channel domain-containing protein</fullName>
    </recommendedName>
</protein>
<accession>A0A0F9V5G5</accession>
<name>A0A0F9V5G5_9ZZZZ</name>
<dbReference type="Gene3D" id="1.10.287.70">
    <property type="match status" value="1"/>
</dbReference>